<dbReference type="InterPro" id="IPR001085">
    <property type="entry name" value="Ser_HO-MeTrfase"/>
</dbReference>
<evidence type="ECO:0000256" key="10">
    <source>
        <dbReference type="ARBA" id="ARBA00022898"/>
    </source>
</evidence>
<evidence type="ECO:0000256" key="1">
    <source>
        <dbReference type="ARBA" id="ARBA00001528"/>
    </source>
</evidence>
<keyword evidence="8 11" id="KW-0028">Amino-acid biosynthesis</keyword>
<dbReference type="HOGENOM" id="CLU_022477_2_1_9"/>
<dbReference type="Gene3D" id="3.90.1150.10">
    <property type="entry name" value="Aspartate Aminotransferase, domain 1"/>
    <property type="match status" value="1"/>
</dbReference>
<dbReference type="GO" id="GO:0005829">
    <property type="term" value="C:cytosol"/>
    <property type="evidence" value="ECO:0007669"/>
    <property type="project" value="TreeGrafter"/>
</dbReference>
<dbReference type="PROSITE" id="PS00096">
    <property type="entry name" value="SHMT"/>
    <property type="match status" value="1"/>
</dbReference>
<dbReference type="InterPro" id="IPR039429">
    <property type="entry name" value="SHMT-like_dom"/>
</dbReference>
<dbReference type="AlphaFoldDB" id="M1E6G5"/>
<comment type="subcellular location">
    <subcellularLocation>
        <location evidence="3 11">Cytoplasm</location>
    </subcellularLocation>
</comment>
<evidence type="ECO:0000256" key="8">
    <source>
        <dbReference type="ARBA" id="ARBA00022605"/>
    </source>
</evidence>
<evidence type="ECO:0000256" key="9">
    <source>
        <dbReference type="ARBA" id="ARBA00022679"/>
    </source>
</evidence>
<dbReference type="GO" id="GO:0035999">
    <property type="term" value="P:tetrahydrofolate interconversion"/>
    <property type="evidence" value="ECO:0007669"/>
    <property type="project" value="UniProtKB-UniRule"/>
</dbReference>
<comment type="similarity">
    <text evidence="4 11">Belongs to the SHMT family.</text>
</comment>
<evidence type="ECO:0000256" key="2">
    <source>
        <dbReference type="ARBA" id="ARBA00001933"/>
    </source>
</evidence>
<dbReference type="InterPro" id="IPR015422">
    <property type="entry name" value="PyrdxlP-dep_Trfase_small"/>
</dbReference>
<organism evidence="14 15">
    <name type="scientific">Thermodesulfobium narugense DSM 14796</name>
    <dbReference type="NCBI Taxonomy" id="747365"/>
    <lineage>
        <taxon>Bacteria</taxon>
        <taxon>Pseudomonadati</taxon>
        <taxon>Thermodesulfobiota</taxon>
        <taxon>Thermodesulfobiia</taxon>
        <taxon>Thermodesulfobiales</taxon>
        <taxon>Thermodesulfobiaceae</taxon>
        <taxon>Thermodesulfobium</taxon>
    </lineage>
</organism>
<feature type="site" description="Plays an important role in substrate specificity" evidence="11">
    <location>
        <position position="226"/>
    </location>
</feature>
<dbReference type="FunFam" id="3.40.640.10:FF:000001">
    <property type="entry name" value="Serine hydroxymethyltransferase"/>
    <property type="match status" value="1"/>
</dbReference>
<feature type="binding site" evidence="11">
    <location>
        <position position="118"/>
    </location>
    <ligand>
        <name>(6S)-5,6,7,8-tetrahydrofolate</name>
        <dbReference type="ChEBI" id="CHEBI:57453"/>
    </ligand>
</feature>
<comment type="pathway">
    <text evidence="11">One-carbon metabolism; tetrahydrofolate interconversion.</text>
</comment>
<sequence length="416" mass="45812">MLNFLRMTDEEVFKAVMCELGRQRNGLELIASENFTSIAVLEAMGTVLTNKYAEGLPGKRYYGGCECVDIVEDLARERVKKLFGAQHANVQPHSGTQANLAVYFALLNPGDTYMGMRLDQGGHLSHGSQVTVSGKWFNVIHYGVRKDTETIDYDEVLDMAKKNKPKLIVAGASAYPRIIDFEKFSQIAKEVGAFLMVDMAHIAGLIATGFHPSPVPYADVVTSTTHKTLRGPRSGFILCKEELKDKIDKSVFPGNQGGPLMHIIAAKAVAFKEAMTPGFKKYAEQIVKNAKALAETLNSRGLRLVSGGTDNHLILIDMRASNISGKDAEALFAKIGITVNKNSIPFDPEPPWKASGIRIGTPALTTRGMKEAEMIEIGNIMSDALDFRDDEQKLDELKKRVSELCLNFPLYPELDR</sequence>
<dbReference type="PIRSF" id="PIRSF000412">
    <property type="entry name" value="SHMT"/>
    <property type="match status" value="1"/>
</dbReference>
<comment type="pathway">
    <text evidence="11">Amino-acid biosynthesis; glycine biosynthesis; glycine from L-serine: step 1/1.</text>
</comment>
<evidence type="ECO:0000259" key="13">
    <source>
        <dbReference type="Pfam" id="PF00464"/>
    </source>
</evidence>
<dbReference type="EC" id="2.1.2.1" evidence="11"/>
<dbReference type="InterPro" id="IPR019798">
    <property type="entry name" value="Ser_HO-MeTrfase_PLP_BS"/>
</dbReference>
<feature type="binding site" evidence="11">
    <location>
        <position position="241"/>
    </location>
    <ligand>
        <name>(6S)-5,6,7,8-tetrahydrofolate</name>
        <dbReference type="ChEBI" id="CHEBI:57453"/>
    </ligand>
</feature>
<dbReference type="GO" id="GO:0019264">
    <property type="term" value="P:glycine biosynthetic process from serine"/>
    <property type="evidence" value="ECO:0007669"/>
    <property type="project" value="UniProtKB-UniRule"/>
</dbReference>
<comment type="cofactor">
    <cofactor evidence="2 11 12">
        <name>pyridoxal 5'-phosphate</name>
        <dbReference type="ChEBI" id="CHEBI:597326"/>
    </cofactor>
</comment>
<evidence type="ECO:0000256" key="6">
    <source>
        <dbReference type="ARBA" id="ARBA00022490"/>
    </source>
</evidence>
<keyword evidence="6 11" id="KW-0963">Cytoplasm</keyword>
<dbReference type="HAMAP" id="MF_00051">
    <property type="entry name" value="SHMT"/>
    <property type="match status" value="1"/>
</dbReference>
<dbReference type="InterPro" id="IPR049943">
    <property type="entry name" value="Ser_HO-MeTrfase-like"/>
</dbReference>
<feature type="binding site" evidence="11">
    <location>
        <begin position="122"/>
        <end position="124"/>
    </location>
    <ligand>
        <name>(6S)-5,6,7,8-tetrahydrofolate</name>
        <dbReference type="ChEBI" id="CHEBI:57453"/>
    </ligand>
</feature>
<dbReference type="EMBL" id="CP002690">
    <property type="protein sequence ID" value="AEE14000.1"/>
    <property type="molecule type" value="Genomic_DNA"/>
</dbReference>
<protein>
    <recommendedName>
        <fullName evidence="11">Serine hydroxymethyltransferase</fullName>
        <shortName evidence="11">SHMT</shortName>
        <shortName evidence="11">Serine methylase</shortName>
        <ecNumber evidence="11">2.1.2.1</ecNumber>
    </recommendedName>
</protein>
<dbReference type="InterPro" id="IPR015424">
    <property type="entry name" value="PyrdxlP-dep_Trfase"/>
</dbReference>
<dbReference type="SUPFAM" id="SSF53383">
    <property type="entry name" value="PLP-dependent transferases"/>
    <property type="match status" value="1"/>
</dbReference>
<comment type="function">
    <text evidence="11">Catalyzes the reversible interconversion of serine and glycine with tetrahydrofolate (THF) serving as the one-carbon carrier. This reaction serves as the major source of one-carbon groups required for the biosynthesis of purines, thymidylate, methionine, and other important biomolecules. Also exhibits THF-independent aldolase activity toward beta-hydroxyamino acids, producing glycine and aldehydes, via a retro-aldol mechanism.</text>
</comment>
<evidence type="ECO:0000256" key="5">
    <source>
        <dbReference type="ARBA" id="ARBA00011738"/>
    </source>
</evidence>
<dbReference type="UniPathway" id="UPA00193"/>
<dbReference type="GO" id="GO:0030170">
    <property type="term" value="F:pyridoxal phosphate binding"/>
    <property type="evidence" value="ECO:0007669"/>
    <property type="project" value="UniProtKB-UniRule"/>
</dbReference>
<dbReference type="UniPathway" id="UPA00288">
    <property type="reaction ID" value="UER01023"/>
</dbReference>
<accession>M1E6G5</accession>
<keyword evidence="10 11" id="KW-0663">Pyridoxal phosphate</keyword>
<evidence type="ECO:0000256" key="7">
    <source>
        <dbReference type="ARBA" id="ARBA00022563"/>
    </source>
</evidence>
<dbReference type="eggNOG" id="COG0112">
    <property type="taxonomic scope" value="Bacteria"/>
</dbReference>
<dbReference type="GO" id="GO:0008168">
    <property type="term" value="F:methyltransferase activity"/>
    <property type="evidence" value="ECO:0007669"/>
    <property type="project" value="UniProtKB-KW"/>
</dbReference>
<proteinExistence type="inferred from homology"/>
<evidence type="ECO:0000313" key="15">
    <source>
        <dbReference type="Proteomes" id="UP000011765"/>
    </source>
</evidence>
<feature type="modified residue" description="N6-(pyridoxal phosphate)lysine" evidence="11 12">
    <location>
        <position position="227"/>
    </location>
</feature>
<dbReference type="Gene3D" id="3.40.640.10">
    <property type="entry name" value="Type I PLP-dependent aspartate aminotransferase-like (Major domain)"/>
    <property type="match status" value="1"/>
</dbReference>
<keyword evidence="9 11" id="KW-0808">Transferase</keyword>
<name>M1E6G5_9BACT</name>
<comment type="catalytic activity">
    <reaction evidence="1 11">
        <text>(6R)-5,10-methylene-5,6,7,8-tetrahydrofolate + glycine + H2O = (6S)-5,6,7,8-tetrahydrofolate + L-serine</text>
        <dbReference type="Rhea" id="RHEA:15481"/>
        <dbReference type="ChEBI" id="CHEBI:15377"/>
        <dbReference type="ChEBI" id="CHEBI:15636"/>
        <dbReference type="ChEBI" id="CHEBI:33384"/>
        <dbReference type="ChEBI" id="CHEBI:57305"/>
        <dbReference type="ChEBI" id="CHEBI:57453"/>
        <dbReference type="EC" id="2.1.2.1"/>
    </reaction>
</comment>
<comment type="subunit">
    <text evidence="5 11">Homodimer.</text>
</comment>
<dbReference type="PANTHER" id="PTHR11680:SF35">
    <property type="entry name" value="SERINE HYDROXYMETHYLTRANSFERASE 1"/>
    <property type="match status" value="1"/>
</dbReference>
<dbReference type="KEGG" id="tnr:Thena_0354"/>
<reference evidence="14 15" key="1">
    <citation type="submission" date="2011-04" db="EMBL/GenBank/DDBJ databases">
        <title>The complete genome of Thermodesulfobium narugense DSM 14796.</title>
        <authorList>
            <consortium name="US DOE Joint Genome Institute (JGI-PGF)"/>
            <person name="Lucas S."/>
            <person name="Han J."/>
            <person name="Lapidus A."/>
            <person name="Bruce D."/>
            <person name="Goodwin L."/>
            <person name="Pitluck S."/>
            <person name="Peters L."/>
            <person name="Kyrpides N."/>
            <person name="Mavromatis K."/>
            <person name="Pagani I."/>
            <person name="Ivanova N."/>
            <person name="Ovchinnikova G."/>
            <person name="Zhang X."/>
            <person name="Saunders L."/>
            <person name="Detter J.C."/>
            <person name="Tapia R."/>
            <person name="Han C."/>
            <person name="Land M."/>
            <person name="Hauser L."/>
            <person name="Markowitz V."/>
            <person name="Cheng J.-F."/>
            <person name="Hugenholtz P."/>
            <person name="Woyke T."/>
            <person name="Wu D."/>
            <person name="Spring S."/>
            <person name="Schroeder M."/>
            <person name="Brambilla E."/>
            <person name="Klenk H.-P."/>
            <person name="Eisen J.A."/>
        </authorList>
    </citation>
    <scope>NUCLEOTIDE SEQUENCE [LARGE SCALE GENOMIC DNA]</scope>
    <source>
        <strain evidence="14 15">DSM 14796</strain>
    </source>
</reference>
<keyword evidence="15" id="KW-1185">Reference proteome</keyword>
<evidence type="ECO:0000256" key="11">
    <source>
        <dbReference type="HAMAP-Rule" id="MF_00051"/>
    </source>
</evidence>
<evidence type="ECO:0000256" key="4">
    <source>
        <dbReference type="ARBA" id="ARBA00006376"/>
    </source>
</evidence>
<dbReference type="NCBIfam" id="NF000586">
    <property type="entry name" value="PRK00011.1"/>
    <property type="match status" value="1"/>
</dbReference>
<dbReference type="PANTHER" id="PTHR11680">
    <property type="entry name" value="SERINE HYDROXYMETHYLTRANSFERASE"/>
    <property type="match status" value="1"/>
</dbReference>
<dbReference type="InterPro" id="IPR015421">
    <property type="entry name" value="PyrdxlP-dep_Trfase_major"/>
</dbReference>
<dbReference type="FunFam" id="3.90.1150.10:FF:000003">
    <property type="entry name" value="Serine hydroxymethyltransferase"/>
    <property type="match status" value="1"/>
</dbReference>
<evidence type="ECO:0000256" key="3">
    <source>
        <dbReference type="ARBA" id="ARBA00004496"/>
    </source>
</evidence>
<evidence type="ECO:0000313" key="14">
    <source>
        <dbReference type="EMBL" id="AEE14000.1"/>
    </source>
</evidence>
<dbReference type="CDD" id="cd00378">
    <property type="entry name" value="SHMT"/>
    <property type="match status" value="1"/>
</dbReference>
<gene>
    <name evidence="11" type="primary">glyA</name>
    <name evidence="14" type="ORF">Thena_0354</name>
</gene>
<dbReference type="GO" id="GO:0032259">
    <property type="term" value="P:methylation"/>
    <property type="evidence" value="ECO:0007669"/>
    <property type="project" value="UniProtKB-KW"/>
</dbReference>
<keyword evidence="14" id="KW-0489">Methyltransferase</keyword>
<keyword evidence="7 11" id="KW-0554">One-carbon metabolism</keyword>
<feature type="domain" description="Serine hydroxymethyltransferase-like" evidence="13">
    <location>
        <begin position="6"/>
        <end position="380"/>
    </location>
</feature>
<dbReference type="Proteomes" id="UP000011765">
    <property type="component" value="Chromosome"/>
</dbReference>
<dbReference type="GO" id="GO:0004372">
    <property type="term" value="F:glycine hydroxymethyltransferase activity"/>
    <property type="evidence" value="ECO:0007669"/>
    <property type="project" value="UniProtKB-UniRule"/>
</dbReference>
<evidence type="ECO:0000256" key="12">
    <source>
        <dbReference type="PIRSR" id="PIRSR000412-50"/>
    </source>
</evidence>
<dbReference type="Pfam" id="PF00464">
    <property type="entry name" value="SHMT"/>
    <property type="match status" value="1"/>
</dbReference>
<dbReference type="STRING" id="747365.Thena_0354"/>
<comment type="caution">
    <text evidence="11">Lacks conserved residue(s) required for the propagation of feature annotation.</text>
</comment>